<dbReference type="InterPro" id="IPR007737">
    <property type="entry name" value="Mga_HTH"/>
</dbReference>
<dbReference type="PANTHER" id="PTHR30185:SF18">
    <property type="entry name" value="TRANSCRIPTIONAL REGULATOR MTLR"/>
    <property type="match status" value="1"/>
</dbReference>
<dbReference type="Pfam" id="PF05043">
    <property type="entry name" value="Mga"/>
    <property type="match status" value="1"/>
</dbReference>
<accession>A0ABS3L8V7</accession>
<reference evidence="4 5" key="1">
    <citation type="submission" date="2021-03" db="EMBL/GenBank/DDBJ databases">
        <title>Enterococcal diversity collection.</title>
        <authorList>
            <person name="Gilmore M.S."/>
            <person name="Schwartzman J."/>
            <person name="Van Tyne D."/>
            <person name="Martin M."/>
            <person name="Earl A.M."/>
            <person name="Manson A.L."/>
            <person name="Straub T."/>
            <person name="Salamzade R."/>
            <person name="Saavedra J."/>
            <person name="Lebreton F."/>
            <person name="Prichula J."/>
            <person name="Schaufler K."/>
            <person name="Gaca A."/>
            <person name="Sgardioli B."/>
            <person name="Wagenaar J."/>
            <person name="Strong T."/>
        </authorList>
    </citation>
    <scope>NUCLEOTIDE SEQUENCE [LARGE SCALE GENOMIC DNA]</scope>
    <source>
        <strain evidence="4 5">669A</strain>
    </source>
</reference>
<name>A0ABS3L8V7_9ENTE</name>
<evidence type="ECO:0000313" key="4">
    <source>
        <dbReference type="EMBL" id="MBO1306055.1"/>
    </source>
</evidence>
<keyword evidence="2" id="KW-0804">Transcription</keyword>
<feature type="domain" description="Mga helix-turn-helix" evidence="3">
    <location>
        <begin position="75"/>
        <end position="159"/>
    </location>
</feature>
<dbReference type="RefSeq" id="WP_207672984.1">
    <property type="nucleotide sequence ID" value="NZ_JAFREM010000012.1"/>
</dbReference>
<comment type="caution">
    <text evidence="4">The sequence shown here is derived from an EMBL/GenBank/DDBJ whole genome shotgun (WGS) entry which is preliminary data.</text>
</comment>
<dbReference type="InterPro" id="IPR050661">
    <property type="entry name" value="BglG_antiterminators"/>
</dbReference>
<dbReference type="EMBL" id="JAFREM010000012">
    <property type="protein sequence ID" value="MBO1306055.1"/>
    <property type="molecule type" value="Genomic_DNA"/>
</dbReference>
<dbReference type="Proteomes" id="UP000664601">
    <property type="component" value="Unassembled WGS sequence"/>
</dbReference>
<evidence type="ECO:0000256" key="1">
    <source>
        <dbReference type="ARBA" id="ARBA00023015"/>
    </source>
</evidence>
<dbReference type="PANTHER" id="PTHR30185">
    <property type="entry name" value="CRYPTIC BETA-GLUCOSIDE BGL OPERON ANTITERMINATOR"/>
    <property type="match status" value="1"/>
</dbReference>
<evidence type="ECO:0000256" key="2">
    <source>
        <dbReference type="ARBA" id="ARBA00023163"/>
    </source>
</evidence>
<sequence length="504" mass="59632">MNFREVLGNSTTRRMRLIEELYYNRDGFPSDQLLSELECSLPILLDDIRLINEQIDNFQIEKYKGIYRLLVQDRVSIGNMYADILINSPEFQIIEQLLYEECDNITNLADRLYLSVSNTQRCLKKVKLALEKAGMHLRYRPLRIEGKESVIRHFYYYYFIEKQNAFENLLPMLKDEQFNAIEEFVIEFIEKNGLYRKYIFQKRLIYNVYVSLWRIKNGHEYPANELRKDGFILPDPQTYNDLDKTTKELFNVPLTDETVRDCLWLIYSDAVVFSIKHREMALADNSRYQILFRQHFELTKEFNKLTGGKMDQRGLIDTTTVLLNDCYLYDRNGAFVSILRRSRNTFLSLASVMYQKPIERVKEIVQEFVTKYAMYREEDFVMNYVYLLLTAERDSLPMLIEQNKKVRILLLSDLTPTEEDFLATHIRRMALGNFEIYCFEQVVERKQGMYKEMLNFDALITTGSVEGLPDDFPVIVMGPYVTTKSLVSIQNLINELSLKNELAQ</sequence>
<keyword evidence="1" id="KW-0805">Transcription regulation</keyword>
<evidence type="ECO:0000313" key="5">
    <source>
        <dbReference type="Proteomes" id="UP000664601"/>
    </source>
</evidence>
<gene>
    <name evidence="4" type="ORF">JZO70_07775</name>
</gene>
<proteinExistence type="predicted"/>
<organism evidence="4 5">
    <name type="scientific">Candidatus Enterococcus moelleringii</name>
    <dbReference type="NCBI Taxonomy" id="2815325"/>
    <lineage>
        <taxon>Bacteria</taxon>
        <taxon>Bacillati</taxon>
        <taxon>Bacillota</taxon>
        <taxon>Bacilli</taxon>
        <taxon>Lactobacillales</taxon>
        <taxon>Enterococcaceae</taxon>
        <taxon>Enterococcus</taxon>
    </lineage>
</organism>
<evidence type="ECO:0000259" key="3">
    <source>
        <dbReference type="Pfam" id="PF05043"/>
    </source>
</evidence>
<protein>
    <submittedName>
        <fullName evidence="4">Helix-turn-helix domain-containing protein</fullName>
    </submittedName>
</protein>
<keyword evidence="5" id="KW-1185">Reference proteome</keyword>